<dbReference type="InterPro" id="IPR007081">
    <property type="entry name" value="RNA_pol_Rpb1_5"/>
</dbReference>
<dbReference type="InterPro" id="IPR006592">
    <property type="entry name" value="RNA_pol_N"/>
</dbReference>
<evidence type="ECO:0000313" key="17">
    <source>
        <dbReference type="Proteomes" id="UP000193719"/>
    </source>
</evidence>
<dbReference type="GO" id="GO:0046872">
    <property type="term" value="F:metal ion binding"/>
    <property type="evidence" value="ECO:0007669"/>
    <property type="project" value="UniProtKB-KW"/>
</dbReference>
<keyword evidence="9" id="KW-0460">Magnesium</keyword>
<dbReference type="FunFam" id="2.40.40.20:FF:000019">
    <property type="entry name" value="DNA-directed RNA polymerase II subunit RPB1"/>
    <property type="match status" value="1"/>
</dbReference>
<evidence type="ECO:0000256" key="2">
    <source>
        <dbReference type="ARBA" id="ARBA00006460"/>
    </source>
</evidence>
<dbReference type="STRING" id="1754191.A0A1Y1VG17"/>
<keyword evidence="11" id="KW-0539">Nucleus</keyword>
<evidence type="ECO:0000256" key="8">
    <source>
        <dbReference type="ARBA" id="ARBA00022833"/>
    </source>
</evidence>
<feature type="domain" description="RNA polymerase N-terminal" evidence="15">
    <location>
        <begin position="246"/>
        <end position="551"/>
    </location>
</feature>
<dbReference type="Pfam" id="PF04998">
    <property type="entry name" value="RNA_pol_Rpb1_5"/>
    <property type="match status" value="1"/>
</dbReference>
<dbReference type="FunFam" id="3.30.1490.180:FF:000002">
    <property type="entry name" value="DNA-directed RNA polymerase subunit"/>
    <property type="match status" value="1"/>
</dbReference>
<dbReference type="InterPro" id="IPR035698">
    <property type="entry name" value="RNAP_III_Rpc1_C"/>
</dbReference>
<dbReference type="FunFam" id="1.10.132.30:FF:000001">
    <property type="entry name" value="DNA-directed RNA polymerase subunit"/>
    <property type="match status" value="1"/>
</dbReference>
<dbReference type="GO" id="GO:0003677">
    <property type="term" value="F:DNA binding"/>
    <property type="evidence" value="ECO:0007669"/>
    <property type="project" value="InterPro"/>
</dbReference>
<dbReference type="Gene3D" id="1.10.132.30">
    <property type="match status" value="1"/>
</dbReference>
<sequence>MKAPVFDSTPKKLKKLEFGVLSTPELAKLSVLEVNQRDLYDTITPGRPPVKYGALDRRMGTSDKTARCETCGETLQDCVGHYGFVRLAVPVFHIGYFKQTLVVLQNICKTCGKVLLEEKERRRFLARLNNPGLDDIKKRAILKALNTACKKVSRCPYCKGVNGVVKKVGALKIIHERYKPKKANDVENNAFKETFNNAVELDPSLKFQIGKAQEDLNPLIVYNLFCKITSEDCEILGLDPSKGRPENFLWTSIPVPPICIRPSVAQNGASNEDDITVLISDIVFINTRIMHSIQSGETISKFMEHWEWLQLLCSQLVNADLPGVQSIPINMVKIKRGFCQRLKGKQGRFRGNLSGKRVDFSARTVISPDPNLQIEEVAVPELVAKVLTYPERVFEHNIERLRKCVLNGPDKWPGAVYIRSDKKDEKPKYLKYGNRQQYANNLKIGDIVDRHLRDGDVVLFNRQPSLHRMSVMAHFAKVKPWRTFRFNECCCTPYNADFDGDEMNLHLPQTEEARAEAMELMGIKYNLVTPRHGVPLIAATQDFITASYLLTLKDSFFNRAQFAQITSFMGDALMEVDIPPPAVQKPVRLWTGKQIFSILLRPNKKCPVRVNLETKNKSFTKPKGPAHMCPSDGFLVIQDSVIMCGVIDKSVIGDGSKDSIFYVVLREFGGREAAICMNRLAKVCARWLANRGFSIGIEDVQPGDDLKLQKEDVVEKGYSDCDQLIAKSNAGELENQPGCNQEQTLEAKISGVLSKIRDDVGQCCFQELNRHNAPLIMSVCGSKGSKINVSQMVACVGQQIISGNRIPNGFGDRSLPHFPRKSKIPPAKGFVRNSFYSGLTPYEFFFHAVSGREGLVDTAVKTAETGYMQRRLMKALEDLVTHYDGSVRNSTGGIIQFKYGDDGLDPISMEGGDHPVNFERSFMTSKQLNPSNKNERGLLPYEIKKTLDEELNKKSIANLYSDKFKELLRDFIDSKIKALIKTRTTLKMSSCETEDSIEEDVDVATQIALDNCNKITEKQLKHFLSVCYNKYRKSIIEPGTAVGAIGGQSLGEPGTQMTLKTFHFAGVASMNITLGVPRIKEIINASKNISTPIISADLLNKTSDVKSARIVKGRIEKTVIEDVAEYIEVVIRPNECYVLIKIDLEAIEKLTLEVDIFSIAKSIVLAPKLKIPENYVRIHKPDKIAVNIPMKGDTSELFYALEALKRALPKVIIKGIPSINRAVINEEKDGLKLLVEGYGLREVMAIDGVNGLESSTNHIIEMQQVLGIEAARNSIIKEIQYTMQSHGMQLDFRHCMLLSDLMTFKGEILGITRFGIAKMKDSVLMLASFEKTTDHLFDASFYGKKDSIDGVSECVIMGIPMHVGTGIFKLLQKTEKELPKPHNLLFDSQTHHLRL</sequence>
<reference evidence="16 17" key="2">
    <citation type="submission" date="2016-08" db="EMBL/GenBank/DDBJ databases">
        <title>Pervasive Adenine N6-methylation of Active Genes in Fungi.</title>
        <authorList>
            <consortium name="DOE Joint Genome Institute"/>
            <person name="Mondo S.J."/>
            <person name="Dannebaum R.O."/>
            <person name="Kuo R.C."/>
            <person name="Labutti K."/>
            <person name="Haridas S."/>
            <person name="Kuo A."/>
            <person name="Salamov A."/>
            <person name="Ahrendt S.R."/>
            <person name="Lipzen A."/>
            <person name="Sullivan W."/>
            <person name="Andreopoulos W.B."/>
            <person name="Clum A."/>
            <person name="Lindquist E."/>
            <person name="Daum C."/>
            <person name="Ramamoorthy G.K."/>
            <person name="Gryganskyi A."/>
            <person name="Culley D."/>
            <person name="Magnuson J.K."/>
            <person name="James T.Y."/>
            <person name="O'Malley M.A."/>
            <person name="Stajich J.E."/>
            <person name="Spatafora J.W."/>
            <person name="Visel A."/>
            <person name="Grigoriev I.V."/>
        </authorList>
    </citation>
    <scope>NUCLEOTIDE SEQUENCE [LARGE SCALE GENOMIC DNA]</scope>
    <source>
        <strain evidence="17">finn</strain>
    </source>
</reference>
<evidence type="ECO:0000256" key="5">
    <source>
        <dbReference type="ARBA" id="ARBA00022679"/>
    </source>
</evidence>
<dbReference type="SUPFAM" id="SSF64484">
    <property type="entry name" value="beta and beta-prime subunits of DNA dependent RNA-polymerase"/>
    <property type="match status" value="1"/>
</dbReference>
<dbReference type="InterPro" id="IPR007083">
    <property type="entry name" value="RNA_pol_Rpb1_4"/>
</dbReference>
<name>A0A1Y1VG17_9FUNG</name>
<dbReference type="GO" id="GO:0000785">
    <property type="term" value="C:chromatin"/>
    <property type="evidence" value="ECO:0007669"/>
    <property type="project" value="EnsemblFungi"/>
</dbReference>
<dbReference type="NCBIfam" id="NF006336">
    <property type="entry name" value="PRK08566.1"/>
    <property type="match status" value="1"/>
</dbReference>
<comment type="subcellular location">
    <subcellularLocation>
        <location evidence="1">Nucleus</location>
    </subcellularLocation>
</comment>
<dbReference type="GO" id="GO:0042797">
    <property type="term" value="P:tRNA transcription by RNA polymerase III"/>
    <property type="evidence" value="ECO:0007669"/>
    <property type="project" value="EnsemblFungi"/>
</dbReference>
<dbReference type="Pfam" id="PF04997">
    <property type="entry name" value="RNA_pol_Rpb1_1"/>
    <property type="match status" value="1"/>
</dbReference>
<keyword evidence="5 14" id="KW-0808">Transferase</keyword>
<dbReference type="CDD" id="cd02583">
    <property type="entry name" value="RNAP_III_RPC1_N"/>
    <property type="match status" value="1"/>
</dbReference>
<dbReference type="GO" id="GO:0005666">
    <property type="term" value="C:RNA polymerase III complex"/>
    <property type="evidence" value="ECO:0007669"/>
    <property type="project" value="EnsemblFungi"/>
</dbReference>
<dbReference type="GO" id="GO:0006384">
    <property type="term" value="P:transcription initiation at RNA polymerase III promoter"/>
    <property type="evidence" value="ECO:0007669"/>
    <property type="project" value="EnsemblFungi"/>
</dbReference>
<evidence type="ECO:0000256" key="4">
    <source>
        <dbReference type="ARBA" id="ARBA00022478"/>
    </source>
</evidence>
<keyword evidence="10 14" id="KW-0804">Transcription</keyword>
<dbReference type="EMBL" id="MCFH01000009">
    <property type="protein sequence ID" value="ORX55348.1"/>
    <property type="molecule type" value="Genomic_DNA"/>
</dbReference>
<evidence type="ECO:0000256" key="9">
    <source>
        <dbReference type="ARBA" id="ARBA00022842"/>
    </source>
</evidence>
<dbReference type="PANTHER" id="PTHR48446">
    <property type="entry name" value="DNA-DIRECTED RNA POLYMERASE SUBUNIT BETA' N-TERMINAL SECTION"/>
    <property type="match status" value="1"/>
</dbReference>
<protein>
    <recommendedName>
        <fullName evidence="14">DNA-directed RNA polymerase subunit</fullName>
        <ecNumber evidence="14">2.7.7.6</ecNumber>
    </recommendedName>
</protein>
<dbReference type="Gene3D" id="1.10.150.390">
    <property type="match status" value="1"/>
</dbReference>
<evidence type="ECO:0000256" key="3">
    <source>
        <dbReference type="ARBA" id="ARBA00011206"/>
    </source>
</evidence>
<dbReference type="Pfam" id="PF00623">
    <property type="entry name" value="RNA_pol_Rpb1_2"/>
    <property type="match status" value="1"/>
</dbReference>
<comment type="function">
    <text evidence="13">DNA-dependent RNA polymerase catalyzes the transcription of DNA into RNA using the four ribonucleoside triphosphates as substrates. Largest and catalytic core component of RNA polymerase III which synthesizes small RNAs, such as 5S rRNA and tRNAs. Forms the polymerase active center together with the second largest subunit. A single-stranded DNA template strand of the promoter is positioned within the central active site cleft of Pol III. A bridging helix emanates from RPC1 and crosses the cleft near the catalytic site and is thought to promote translocation of Pol III by acting as a ratchet that moves the RNA-DNA hybrid through the active site by switching from straight to bent conformations at each step of nucleotide addition.</text>
</comment>
<comment type="similarity">
    <text evidence="2 14">Belongs to the RNA polymerase beta' chain family.</text>
</comment>
<keyword evidence="8" id="KW-0862">Zinc</keyword>
<gene>
    <name evidence="16" type="ORF">BCR36DRAFT_581379</name>
</gene>
<reference evidence="16 17" key="1">
    <citation type="submission" date="2016-08" db="EMBL/GenBank/DDBJ databases">
        <title>Genomes of anaerobic fungi encode conserved fungal cellulosomes for biomass hydrolysis.</title>
        <authorList>
            <consortium name="DOE Joint Genome Institute"/>
            <person name="Haitjema C.H."/>
            <person name="Gilmore S.P."/>
            <person name="Henske J.K."/>
            <person name="Solomon K.V."/>
            <person name="De Groot R."/>
            <person name="Kuo A."/>
            <person name="Mondo S.J."/>
            <person name="Salamov A.A."/>
            <person name="Labutti K."/>
            <person name="Zhao Z."/>
            <person name="Chiniquy J."/>
            <person name="Barry K."/>
            <person name="Brewer H.M."/>
            <person name="Purvine S.O."/>
            <person name="Wright A.T."/>
            <person name="Boxma B."/>
            <person name="Van Alen T."/>
            <person name="Hackstein J.H."/>
            <person name="Baker S.E."/>
            <person name="Grigoriev I.V."/>
            <person name="O'Malley M.A."/>
        </authorList>
    </citation>
    <scope>NUCLEOTIDE SEQUENCE [LARGE SCALE GENOMIC DNA]</scope>
    <source>
        <strain evidence="17">finn</strain>
    </source>
</reference>
<evidence type="ECO:0000256" key="12">
    <source>
        <dbReference type="ARBA" id="ARBA00048552"/>
    </source>
</evidence>
<evidence type="ECO:0000256" key="6">
    <source>
        <dbReference type="ARBA" id="ARBA00022695"/>
    </source>
</evidence>
<dbReference type="Gene3D" id="3.30.1490.180">
    <property type="entry name" value="RNA polymerase ii"/>
    <property type="match status" value="1"/>
</dbReference>
<dbReference type="Gene3D" id="1.10.274.100">
    <property type="entry name" value="RNA polymerase Rpb1, domain 3"/>
    <property type="match status" value="1"/>
</dbReference>
<dbReference type="InterPro" id="IPR038120">
    <property type="entry name" value="Rpb1_funnel_sf"/>
</dbReference>
<dbReference type="InterPro" id="IPR044893">
    <property type="entry name" value="RNA_pol_Rpb1_clamp_domain"/>
</dbReference>
<dbReference type="Pfam" id="PF04983">
    <property type="entry name" value="RNA_pol_Rpb1_3"/>
    <property type="match status" value="1"/>
</dbReference>
<organism evidence="16 17">
    <name type="scientific">Piromyces finnis</name>
    <dbReference type="NCBI Taxonomy" id="1754191"/>
    <lineage>
        <taxon>Eukaryota</taxon>
        <taxon>Fungi</taxon>
        <taxon>Fungi incertae sedis</taxon>
        <taxon>Chytridiomycota</taxon>
        <taxon>Chytridiomycota incertae sedis</taxon>
        <taxon>Neocallimastigomycetes</taxon>
        <taxon>Neocallimastigales</taxon>
        <taxon>Neocallimastigaceae</taxon>
        <taxon>Piromyces</taxon>
    </lineage>
</organism>
<dbReference type="InterPro" id="IPR000722">
    <property type="entry name" value="RNA_pol_asu"/>
</dbReference>
<keyword evidence="17" id="KW-1185">Reference proteome</keyword>
<keyword evidence="7" id="KW-0479">Metal-binding</keyword>
<dbReference type="SMART" id="SM00663">
    <property type="entry name" value="RPOLA_N"/>
    <property type="match status" value="1"/>
</dbReference>
<evidence type="ECO:0000256" key="1">
    <source>
        <dbReference type="ARBA" id="ARBA00004123"/>
    </source>
</evidence>
<dbReference type="FunFam" id="1.10.150.390:FF:000004">
    <property type="entry name" value="DNA-directed RNA polymerase subunit"/>
    <property type="match status" value="1"/>
</dbReference>
<dbReference type="Pfam" id="PF05000">
    <property type="entry name" value="RNA_pol_Rpb1_4"/>
    <property type="match status" value="1"/>
</dbReference>
<keyword evidence="6 14" id="KW-0548">Nucleotidyltransferase</keyword>
<evidence type="ECO:0000256" key="14">
    <source>
        <dbReference type="RuleBase" id="RU004279"/>
    </source>
</evidence>
<dbReference type="Gene3D" id="2.40.40.20">
    <property type="match status" value="1"/>
</dbReference>
<dbReference type="OrthoDB" id="270392at2759"/>
<dbReference type="GO" id="GO:0006386">
    <property type="term" value="P:termination of RNA polymerase III transcription"/>
    <property type="evidence" value="ECO:0007669"/>
    <property type="project" value="EnsemblFungi"/>
</dbReference>
<keyword evidence="4 14" id="KW-0240">DNA-directed RNA polymerase</keyword>
<comment type="catalytic activity">
    <reaction evidence="12 14">
        <text>RNA(n) + a ribonucleoside 5'-triphosphate = RNA(n+1) + diphosphate</text>
        <dbReference type="Rhea" id="RHEA:21248"/>
        <dbReference type="Rhea" id="RHEA-COMP:14527"/>
        <dbReference type="Rhea" id="RHEA-COMP:17342"/>
        <dbReference type="ChEBI" id="CHEBI:33019"/>
        <dbReference type="ChEBI" id="CHEBI:61557"/>
        <dbReference type="ChEBI" id="CHEBI:140395"/>
        <dbReference type="EC" id="2.7.7.6"/>
    </reaction>
</comment>
<dbReference type="InterPro" id="IPR042102">
    <property type="entry name" value="RNA_pol_Rpb1_3_sf"/>
</dbReference>
<proteinExistence type="inferred from homology"/>
<dbReference type="InterPro" id="IPR007080">
    <property type="entry name" value="RNA_pol_Rpb1_1"/>
</dbReference>
<evidence type="ECO:0000259" key="15">
    <source>
        <dbReference type="SMART" id="SM00663"/>
    </source>
</evidence>
<dbReference type="CDD" id="cd02736">
    <property type="entry name" value="RNAP_III_Rpc1_C"/>
    <property type="match status" value="1"/>
</dbReference>
<evidence type="ECO:0000313" key="16">
    <source>
        <dbReference type="EMBL" id="ORX55348.1"/>
    </source>
</evidence>
<dbReference type="Gene3D" id="6.20.50.80">
    <property type="match status" value="1"/>
</dbReference>
<evidence type="ECO:0000256" key="11">
    <source>
        <dbReference type="ARBA" id="ARBA00023242"/>
    </source>
</evidence>
<dbReference type="PANTHER" id="PTHR48446:SF1">
    <property type="entry name" value="DNA-DIRECTED RNA POLYMERASE SUBUNIT BETA' N-TERMINAL SECTION"/>
    <property type="match status" value="1"/>
</dbReference>
<dbReference type="Gene3D" id="6.10.250.2940">
    <property type="match status" value="1"/>
</dbReference>
<dbReference type="InterPro" id="IPR015700">
    <property type="entry name" value="RPC1"/>
</dbReference>
<dbReference type="Proteomes" id="UP000193719">
    <property type="component" value="Unassembled WGS sequence"/>
</dbReference>
<dbReference type="Gene3D" id="4.10.860.120">
    <property type="entry name" value="RNA polymerase II, clamp domain"/>
    <property type="match status" value="1"/>
</dbReference>
<evidence type="ECO:0000256" key="13">
    <source>
        <dbReference type="ARBA" id="ARBA00058108"/>
    </source>
</evidence>
<dbReference type="InterPro" id="IPR035697">
    <property type="entry name" value="RNAP_III_RPC1_N"/>
</dbReference>
<accession>A0A1Y1VG17</accession>
<dbReference type="GO" id="GO:0003899">
    <property type="term" value="F:DNA-directed RNA polymerase activity"/>
    <property type="evidence" value="ECO:0007669"/>
    <property type="project" value="UniProtKB-EC"/>
</dbReference>
<comment type="caution">
    <text evidence="16">The sequence shown here is derived from an EMBL/GenBank/DDBJ whole genome shotgun (WGS) entry which is preliminary data.</text>
</comment>
<dbReference type="FunFam" id="4.10.860.120:FF:000004">
    <property type="entry name" value="DNA-directed RNA polymerase subunit"/>
    <property type="match status" value="1"/>
</dbReference>
<evidence type="ECO:0000256" key="7">
    <source>
        <dbReference type="ARBA" id="ARBA00022723"/>
    </source>
</evidence>
<dbReference type="InterPro" id="IPR007066">
    <property type="entry name" value="RNA_pol_Rpb1_3"/>
</dbReference>
<dbReference type="EC" id="2.7.7.6" evidence="14"/>
<evidence type="ECO:0000256" key="10">
    <source>
        <dbReference type="ARBA" id="ARBA00023163"/>
    </source>
</evidence>
<dbReference type="FunFam" id="1.10.274.100:FF:000008">
    <property type="entry name" value="DNA-directed RNA polymerase subunit"/>
    <property type="match status" value="1"/>
</dbReference>
<comment type="subunit">
    <text evidence="3">Component of the RNA polymerase III (Pol III) complex consisting of 17 subunits.</text>
</comment>